<protein>
    <submittedName>
        <fullName evidence="2">DUF2550 domain-containing protein</fullName>
    </submittedName>
</protein>
<name>A0A921ENJ5_9ACTN</name>
<sequence length="159" mass="17713">MKEYLHMPWEIVIATVIVIALLLLPFVLLYLRRRWLTGQGGLFDCAYRMRDDTPGAGWVLGVARYRGESLEWFRAFSLSFSPKLVLERTGSTFLTQRVPSGVEAIALFDDSVVITLKERASERVHTLSMAPDDVLGLMSWLESAPPGSNYLPGSGGSPH</sequence>
<dbReference type="EMBL" id="DYZF01000075">
    <property type="protein sequence ID" value="HJE50981.1"/>
    <property type="molecule type" value="Genomic_DNA"/>
</dbReference>
<dbReference type="Proteomes" id="UP000712713">
    <property type="component" value="Unassembled WGS sequence"/>
</dbReference>
<proteinExistence type="predicted"/>
<accession>A0A921ENJ5</accession>
<keyword evidence="1" id="KW-0812">Transmembrane</keyword>
<dbReference type="AlphaFoldDB" id="A0A921ENJ5"/>
<dbReference type="Pfam" id="PF10739">
    <property type="entry name" value="DUF2550"/>
    <property type="match status" value="1"/>
</dbReference>
<dbReference type="InterPro" id="IPR019675">
    <property type="entry name" value="DUF2550"/>
</dbReference>
<evidence type="ECO:0000313" key="3">
    <source>
        <dbReference type="Proteomes" id="UP000712713"/>
    </source>
</evidence>
<feature type="transmembrane region" description="Helical" evidence="1">
    <location>
        <begin position="12"/>
        <end position="31"/>
    </location>
</feature>
<evidence type="ECO:0000256" key="1">
    <source>
        <dbReference type="SAM" id="Phobius"/>
    </source>
</evidence>
<keyword evidence="1" id="KW-0472">Membrane</keyword>
<gene>
    <name evidence="2" type="ORF">K8V15_03215</name>
</gene>
<keyword evidence="1" id="KW-1133">Transmembrane helix</keyword>
<organism evidence="2 3">
    <name type="scientific">Tessaracoccus flavescens</name>
    <dbReference type="NCBI Taxonomy" id="399497"/>
    <lineage>
        <taxon>Bacteria</taxon>
        <taxon>Bacillati</taxon>
        <taxon>Actinomycetota</taxon>
        <taxon>Actinomycetes</taxon>
        <taxon>Propionibacteriales</taxon>
        <taxon>Propionibacteriaceae</taxon>
        <taxon>Tessaracoccus</taxon>
    </lineage>
</organism>
<reference evidence="2" key="1">
    <citation type="journal article" date="2021" name="PeerJ">
        <title>Extensive microbial diversity within the chicken gut microbiome revealed by metagenomics and culture.</title>
        <authorList>
            <person name="Gilroy R."/>
            <person name="Ravi A."/>
            <person name="Getino M."/>
            <person name="Pursley I."/>
            <person name="Horton D.L."/>
            <person name="Alikhan N.F."/>
            <person name="Baker D."/>
            <person name="Gharbi K."/>
            <person name="Hall N."/>
            <person name="Watson M."/>
            <person name="Adriaenssens E.M."/>
            <person name="Foster-Nyarko E."/>
            <person name="Jarju S."/>
            <person name="Secka A."/>
            <person name="Antonio M."/>
            <person name="Oren A."/>
            <person name="Chaudhuri R.R."/>
            <person name="La Ragione R."/>
            <person name="Hildebrand F."/>
            <person name="Pallen M.J."/>
        </authorList>
    </citation>
    <scope>NUCLEOTIDE SEQUENCE</scope>
    <source>
        <strain evidence="2">ChiGjej3B3-7470</strain>
    </source>
</reference>
<evidence type="ECO:0000313" key="2">
    <source>
        <dbReference type="EMBL" id="HJE50981.1"/>
    </source>
</evidence>
<reference evidence="2" key="2">
    <citation type="submission" date="2021-09" db="EMBL/GenBank/DDBJ databases">
        <authorList>
            <person name="Gilroy R."/>
        </authorList>
    </citation>
    <scope>NUCLEOTIDE SEQUENCE</scope>
    <source>
        <strain evidence="2">ChiGjej3B3-7470</strain>
    </source>
</reference>
<comment type="caution">
    <text evidence="2">The sequence shown here is derived from an EMBL/GenBank/DDBJ whole genome shotgun (WGS) entry which is preliminary data.</text>
</comment>